<name>A0A1X7AP91_9GAMM</name>
<proteinExistence type="predicted"/>
<accession>A0A1X7AP91</accession>
<evidence type="ECO:0000313" key="3">
    <source>
        <dbReference type="Proteomes" id="UP000196573"/>
    </source>
</evidence>
<sequence length="285" mass="31477">MNKVLTPNSTPPNQLLDLTAHECQPSYPSIKTCCGSSLLGALVNRILFRQVSIDGRKVRLMRHIPLLGTIGLFKWESAQNLFPKPTECNQLAQNDLMLRTPHCEGAQLYYNRESSHPYGAQGGIQFAEGRPDLKGTMLRLIKVMSVSLTAIGLSTFFLPQSFLLTPILGGMHLVMCIGCISTYAKLEQLPFATGMKGVLLKGMNTYWFRQEVQRLEQSCESNAVRFEMLSNNCASAISRVLKESVPPEYRGNVGGPLFFSTPIDTLIVANNVNAIMSAVRGDNFS</sequence>
<reference evidence="2 3" key="1">
    <citation type="submission" date="2017-03" db="EMBL/GenBank/DDBJ databases">
        <authorList>
            <person name="Afonso C.L."/>
            <person name="Miller P.J."/>
            <person name="Scott M.A."/>
            <person name="Spackman E."/>
            <person name="Goraichik I."/>
            <person name="Dimitrov K.M."/>
            <person name="Suarez D.L."/>
            <person name="Swayne D.E."/>
        </authorList>
    </citation>
    <scope>NUCLEOTIDE SEQUENCE [LARGE SCALE GENOMIC DNA]</scope>
    <source>
        <strain evidence="2">SB41UT1</strain>
    </source>
</reference>
<dbReference type="EMBL" id="FWPT01000010">
    <property type="protein sequence ID" value="SMA50141.1"/>
    <property type="molecule type" value="Genomic_DNA"/>
</dbReference>
<keyword evidence="1" id="KW-0472">Membrane</keyword>
<dbReference type="RefSeq" id="WP_133060586.1">
    <property type="nucleotide sequence ID" value="NZ_CBCSCN010000005.1"/>
</dbReference>
<protein>
    <submittedName>
        <fullName evidence="2">Uncharacterized protein</fullName>
    </submittedName>
</protein>
<organism evidence="2 3">
    <name type="scientific">Parendozoicomonas haliclonae</name>
    <dbReference type="NCBI Taxonomy" id="1960125"/>
    <lineage>
        <taxon>Bacteria</taxon>
        <taxon>Pseudomonadati</taxon>
        <taxon>Pseudomonadota</taxon>
        <taxon>Gammaproteobacteria</taxon>
        <taxon>Oceanospirillales</taxon>
        <taxon>Endozoicomonadaceae</taxon>
        <taxon>Parendozoicomonas</taxon>
    </lineage>
</organism>
<keyword evidence="1" id="KW-1133">Transmembrane helix</keyword>
<feature type="transmembrane region" description="Helical" evidence="1">
    <location>
        <begin position="140"/>
        <end position="158"/>
    </location>
</feature>
<evidence type="ECO:0000313" key="2">
    <source>
        <dbReference type="EMBL" id="SMA50141.1"/>
    </source>
</evidence>
<keyword evidence="1" id="KW-0812">Transmembrane</keyword>
<evidence type="ECO:0000256" key="1">
    <source>
        <dbReference type="SAM" id="Phobius"/>
    </source>
</evidence>
<dbReference type="Proteomes" id="UP000196573">
    <property type="component" value="Unassembled WGS sequence"/>
</dbReference>
<keyword evidence="3" id="KW-1185">Reference proteome</keyword>
<gene>
    <name evidence="2" type="ORF">EHSB41UT_03932</name>
</gene>
<dbReference type="AlphaFoldDB" id="A0A1X7AP91"/>